<dbReference type="InterPro" id="IPR012295">
    <property type="entry name" value="TBP_dom_sf"/>
</dbReference>
<feature type="signal peptide" evidence="5">
    <location>
        <begin position="1"/>
        <end position="23"/>
    </location>
</feature>
<evidence type="ECO:0000256" key="5">
    <source>
        <dbReference type="SAM" id="SignalP"/>
    </source>
</evidence>
<feature type="chain" id="PRO_5029731890" evidence="5">
    <location>
        <begin position="24"/>
        <end position="644"/>
    </location>
</feature>
<evidence type="ECO:0000256" key="3">
    <source>
        <dbReference type="ARBA" id="ARBA00023163"/>
    </source>
</evidence>
<feature type="compositionally biased region" description="Polar residues" evidence="4">
    <location>
        <begin position="46"/>
        <end position="57"/>
    </location>
</feature>
<keyword evidence="5" id="KW-0732">Signal</keyword>
<keyword evidence="2" id="KW-0238">DNA-binding</keyword>
<dbReference type="GO" id="GO:0006352">
    <property type="term" value="P:DNA-templated transcription initiation"/>
    <property type="evidence" value="ECO:0007669"/>
    <property type="project" value="InterPro"/>
</dbReference>
<organism evidence="6 7">
    <name type="scientific">Perkinsus olseni</name>
    <name type="common">Perkinsus atlanticus</name>
    <dbReference type="NCBI Taxonomy" id="32597"/>
    <lineage>
        <taxon>Eukaryota</taxon>
        <taxon>Sar</taxon>
        <taxon>Alveolata</taxon>
        <taxon>Perkinsozoa</taxon>
        <taxon>Perkinsea</taxon>
        <taxon>Perkinsida</taxon>
        <taxon>Perkinsidae</taxon>
        <taxon>Perkinsus</taxon>
    </lineage>
</organism>
<protein>
    <submittedName>
        <fullName evidence="6">Uncharacterized protein</fullName>
    </submittedName>
</protein>
<dbReference type="SUPFAM" id="SSF55945">
    <property type="entry name" value="TATA-box binding protein-like"/>
    <property type="match status" value="1"/>
</dbReference>
<dbReference type="EMBL" id="JABANP010000322">
    <property type="protein sequence ID" value="KAF4684236.1"/>
    <property type="molecule type" value="Genomic_DNA"/>
</dbReference>
<dbReference type="InterPro" id="IPR000814">
    <property type="entry name" value="TBP"/>
</dbReference>
<evidence type="ECO:0000256" key="4">
    <source>
        <dbReference type="SAM" id="MobiDB-lite"/>
    </source>
</evidence>
<dbReference type="Pfam" id="PF00352">
    <property type="entry name" value="TBP"/>
    <property type="match status" value="1"/>
</dbReference>
<dbReference type="Proteomes" id="UP000541610">
    <property type="component" value="Unassembled WGS sequence"/>
</dbReference>
<reference evidence="6 7" key="1">
    <citation type="submission" date="2020-04" db="EMBL/GenBank/DDBJ databases">
        <title>Perkinsus olseni comparative genomics.</title>
        <authorList>
            <person name="Bogema D.R."/>
        </authorList>
    </citation>
    <scope>NUCLEOTIDE SEQUENCE [LARGE SCALE GENOMIC DNA]</scope>
    <source>
        <strain evidence="6">00978-12</strain>
    </source>
</reference>
<keyword evidence="3" id="KW-0804">Transcription</keyword>
<feature type="region of interest" description="Disordered" evidence="4">
    <location>
        <begin position="37"/>
        <end position="60"/>
    </location>
</feature>
<name>A0A7J6NKR2_PEROL</name>
<dbReference type="PANTHER" id="PTHR10126">
    <property type="entry name" value="TATA-BOX BINDING PROTEIN"/>
    <property type="match status" value="1"/>
</dbReference>
<accession>A0A7J6NKR2</accession>
<evidence type="ECO:0000313" key="7">
    <source>
        <dbReference type="Proteomes" id="UP000541610"/>
    </source>
</evidence>
<gene>
    <name evidence="6" type="ORF">FOZ60_008117</name>
</gene>
<evidence type="ECO:0000256" key="1">
    <source>
        <dbReference type="ARBA" id="ARBA00005560"/>
    </source>
</evidence>
<evidence type="ECO:0000256" key="2">
    <source>
        <dbReference type="ARBA" id="ARBA00023125"/>
    </source>
</evidence>
<dbReference type="GO" id="GO:0003677">
    <property type="term" value="F:DNA binding"/>
    <property type="evidence" value="ECO:0007669"/>
    <property type="project" value="UniProtKB-KW"/>
</dbReference>
<dbReference type="AlphaFoldDB" id="A0A7J6NKR2"/>
<sequence length="644" mass="73274">MLWGLLVLMSMIIYFSLNRRSSSGNVDGSDNNVLASAQQDGCYDETVTSTTTSPNGSDDNIIMTTTNDDGEDGIIPESVYPVLENVIASVELGINGRHSDDGHDHDDGSGLIDLKKVAFKARNAEYNPRKVNAVVIRFREPKATAMLYGTGKVMVTDVEGVSARNVDEEQFNKALMNAKRRELEMGRVLKSHHDLVDRLTRRKLPTRRECRREMNNLLRSATEWQTALEKALEDHKLHILDLDNRHTEAITIVAGNNVMMSNRNLRHELIVTLIREAKGRDVRLAKALARHRRGLEYLQREATLLLVRQENNNDSNNNKNQLNHYHHYERIHSLRKANTTVEVESPDKNINDHVIRDERDQNTDDDDAVVTREYVSLADLYRELGGHKDALQQVTNAVERMLRKRDKVNYNVQQYHAQGGNSINRVRQWQRALDEANHHVAEQLDNRRRGEDEYYHHHEAFAHTNAFHHNDNTAAAHKNDMIALEGTPSTTGDFHKYDEVLQQTARFGIINDNEKSEHRPQHGVQRQIPKGLDDEIFRETTTAASAAVDDTLNRKEEVIPKDYVSNLLLHNDAEPPTMIDKSKAADGQLQKKDIPTHLPAAAYRALQHKTKNITLSHTVINAVDNGEVDDMPKRLPPQPSIERP</sequence>
<comment type="caution">
    <text evidence="6">The sequence shown here is derived from an EMBL/GenBank/DDBJ whole genome shotgun (WGS) entry which is preliminary data.</text>
</comment>
<dbReference type="OrthoDB" id="2127950at2759"/>
<proteinExistence type="inferred from homology"/>
<evidence type="ECO:0000313" key="6">
    <source>
        <dbReference type="EMBL" id="KAF4684236.1"/>
    </source>
</evidence>
<dbReference type="Gene3D" id="3.30.310.10">
    <property type="entry name" value="TATA-Binding Protein"/>
    <property type="match status" value="1"/>
</dbReference>
<comment type="similarity">
    <text evidence="1">Belongs to the TBP family.</text>
</comment>